<evidence type="ECO:0000259" key="4">
    <source>
        <dbReference type="PROSITE" id="PS51406"/>
    </source>
</evidence>
<dbReference type="AlphaFoldDB" id="A0ABD0L4B2"/>
<dbReference type="Gene3D" id="2.10.25.10">
    <property type="entry name" value="Laminin"/>
    <property type="match status" value="1"/>
</dbReference>
<keyword evidence="6" id="KW-1185">Reference proteome</keyword>
<feature type="non-terminal residue" evidence="5">
    <location>
        <position position="1"/>
    </location>
</feature>
<dbReference type="InterPro" id="IPR002181">
    <property type="entry name" value="Fibrinogen_a/b/g_C_dom"/>
</dbReference>
<sequence>RHYTMTLLLLHVILVAAAVITIQATHNTSAMAIPGETYPRCQRGSIYVGQELDVVFARSTIECASKCSVTAGCEGLNVCPGSGGQVKCTLLSERNHEGCSSLTASSSLCFFMQKKQSTHVPVTTPDPSVTTEPLSTADDDPCQNGGTKLAEITDGKVCDCPPQYGGPVCDRYIRDCKEAYSYGGSVDGVYTIQPEPAPEGFTVYCLGPETFFFKRTTHNVFNMSWDQAKLGFGQMTSADFFLALDNLHYLTSQATYNMVIHLVDAVHSQSHTATFNNFKMSDEDSLYTATYEGTSGQGGGFPNSPITFCNWDRDCHGGCAKAKDGLPGWFDGSCDGFVAYGRVLEWVVNGKTAPLEKIEIAVDRVSPDAFS</sequence>
<feature type="signal peptide" evidence="2">
    <location>
        <begin position="1"/>
        <end position="17"/>
    </location>
</feature>
<dbReference type="Gene3D" id="3.90.215.10">
    <property type="entry name" value="Gamma Fibrinogen, chain A, domain 1"/>
    <property type="match status" value="1"/>
</dbReference>
<reference evidence="5 6" key="1">
    <citation type="journal article" date="2023" name="Sci. Data">
        <title>Genome assembly of the Korean intertidal mud-creeper Batillaria attramentaria.</title>
        <authorList>
            <person name="Patra A.K."/>
            <person name="Ho P.T."/>
            <person name="Jun S."/>
            <person name="Lee S.J."/>
            <person name="Kim Y."/>
            <person name="Won Y.J."/>
        </authorList>
    </citation>
    <scope>NUCLEOTIDE SEQUENCE [LARGE SCALE GENOMIC DNA]</scope>
    <source>
        <strain evidence="5">Wonlab-2016</strain>
    </source>
</reference>
<dbReference type="Pfam" id="PF00147">
    <property type="entry name" value="Fibrinogen_C"/>
    <property type="match status" value="1"/>
</dbReference>
<dbReference type="SMART" id="SM00186">
    <property type="entry name" value="FBG"/>
    <property type="match status" value="1"/>
</dbReference>
<evidence type="ECO:0000256" key="2">
    <source>
        <dbReference type="SAM" id="SignalP"/>
    </source>
</evidence>
<dbReference type="SUPFAM" id="SSF57196">
    <property type="entry name" value="EGF/Laminin"/>
    <property type="match status" value="1"/>
</dbReference>
<organism evidence="5 6">
    <name type="scientific">Batillaria attramentaria</name>
    <dbReference type="NCBI Taxonomy" id="370345"/>
    <lineage>
        <taxon>Eukaryota</taxon>
        <taxon>Metazoa</taxon>
        <taxon>Spiralia</taxon>
        <taxon>Lophotrochozoa</taxon>
        <taxon>Mollusca</taxon>
        <taxon>Gastropoda</taxon>
        <taxon>Caenogastropoda</taxon>
        <taxon>Sorbeoconcha</taxon>
        <taxon>Cerithioidea</taxon>
        <taxon>Batillariidae</taxon>
        <taxon>Batillaria</taxon>
    </lineage>
</organism>
<feature type="chain" id="PRO_5044888199" description="EGF-like domain-containing protein" evidence="2">
    <location>
        <begin position="18"/>
        <end position="371"/>
    </location>
</feature>
<dbReference type="EMBL" id="JACVVK020000086">
    <property type="protein sequence ID" value="KAK7494131.1"/>
    <property type="molecule type" value="Genomic_DNA"/>
</dbReference>
<feature type="domain" description="EGF-like" evidence="3">
    <location>
        <begin position="133"/>
        <end position="170"/>
    </location>
</feature>
<dbReference type="Proteomes" id="UP001519460">
    <property type="component" value="Unassembled WGS sequence"/>
</dbReference>
<keyword evidence="2" id="KW-0732">Signal</keyword>
<feature type="domain" description="Fibrinogen C-terminal" evidence="4">
    <location>
        <begin position="167"/>
        <end position="334"/>
    </location>
</feature>
<comment type="caution">
    <text evidence="1">Lacks conserved residue(s) required for the propagation of feature annotation.</text>
</comment>
<dbReference type="InterPro" id="IPR000742">
    <property type="entry name" value="EGF"/>
</dbReference>
<dbReference type="PROSITE" id="PS51406">
    <property type="entry name" value="FIBRINOGEN_C_2"/>
    <property type="match status" value="1"/>
</dbReference>
<proteinExistence type="predicted"/>
<comment type="caution">
    <text evidence="5">The sequence shown here is derived from an EMBL/GenBank/DDBJ whole genome shotgun (WGS) entry which is preliminary data.</text>
</comment>
<evidence type="ECO:0008006" key="7">
    <source>
        <dbReference type="Google" id="ProtNLM"/>
    </source>
</evidence>
<dbReference type="PROSITE" id="PS50026">
    <property type="entry name" value="EGF_3"/>
    <property type="match status" value="1"/>
</dbReference>
<accession>A0ABD0L4B2</accession>
<name>A0ABD0L4B2_9CAEN</name>
<keyword evidence="1" id="KW-0245">EGF-like domain</keyword>
<evidence type="ECO:0000259" key="3">
    <source>
        <dbReference type="PROSITE" id="PS50026"/>
    </source>
</evidence>
<dbReference type="InterPro" id="IPR014716">
    <property type="entry name" value="Fibrinogen_a/b/g_C_1"/>
</dbReference>
<evidence type="ECO:0000313" key="6">
    <source>
        <dbReference type="Proteomes" id="UP001519460"/>
    </source>
</evidence>
<protein>
    <recommendedName>
        <fullName evidence="7">EGF-like domain-containing protein</fullName>
    </recommendedName>
</protein>
<dbReference type="PROSITE" id="PS00022">
    <property type="entry name" value="EGF_1"/>
    <property type="match status" value="1"/>
</dbReference>
<dbReference type="PANTHER" id="PTHR19143">
    <property type="entry name" value="FIBRINOGEN/TENASCIN/ANGIOPOEITIN"/>
    <property type="match status" value="1"/>
</dbReference>
<dbReference type="InterPro" id="IPR036056">
    <property type="entry name" value="Fibrinogen-like_C"/>
</dbReference>
<evidence type="ECO:0000256" key="1">
    <source>
        <dbReference type="PROSITE-ProRule" id="PRU00076"/>
    </source>
</evidence>
<dbReference type="SUPFAM" id="SSF56496">
    <property type="entry name" value="Fibrinogen C-terminal domain-like"/>
    <property type="match status" value="1"/>
</dbReference>
<feature type="disulfide bond" evidence="1">
    <location>
        <begin position="160"/>
        <end position="169"/>
    </location>
</feature>
<dbReference type="InterPro" id="IPR050373">
    <property type="entry name" value="Fibrinogen_C-term_domain"/>
</dbReference>
<evidence type="ECO:0000313" key="5">
    <source>
        <dbReference type="EMBL" id="KAK7494131.1"/>
    </source>
</evidence>
<keyword evidence="1" id="KW-1015">Disulfide bond</keyword>
<gene>
    <name evidence="5" type="ORF">BaRGS_00014604</name>
</gene>